<evidence type="ECO:0000313" key="11">
    <source>
        <dbReference type="Proteomes" id="UP000000226"/>
    </source>
</evidence>
<accession>V7BS45</accession>
<sequence>MIWLRRVVKKVVEDGYRDVVDNIVHLMTLNKSNYAESRVIQVYTINAPIQFLVCLVTPPCCHNCILFNTLIAIPHKISTLFKVTFSFCQHFTTRVHSFVTRMDGESKGSFNVMEGSESNGKGGCGSVVRICDLVLRILAFVLTLVAAVVIGADKQTAIVPIKLVESMPPLYVPVAAKWHYLSAFVYFVGANAIACSYATLSLLLTLGNRRKGMETVITVFDTVMVALLFSSNGAAIAVGLLGLHGNSHVHWNKVCNLFGKFCDQVAASLFISLLGSIAFLFLLLLPHLFRLKQTI</sequence>
<feature type="transmembrane region" description="Helical" evidence="8">
    <location>
        <begin position="265"/>
        <end position="285"/>
    </location>
</feature>
<keyword evidence="5 8" id="KW-0812">Transmembrane</keyword>
<evidence type="ECO:0000256" key="4">
    <source>
        <dbReference type="ARBA" id="ARBA00022475"/>
    </source>
</evidence>
<dbReference type="InterPro" id="IPR044173">
    <property type="entry name" value="CASPL"/>
</dbReference>
<dbReference type="Pfam" id="PF04535">
    <property type="entry name" value="CASP_dom"/>
    <property type="match status" value="1"/>
</dbReference>
<dbReference type="PANTHER" id="PTHR36488:SF8">
    <property type="entry name" value="CASP-LIKE PROTEIN 1U1"/>
    <property type="match status" value="1"/>
</dbReference>
<evidence type="ECO:0000256" key="6">
    <source>
        <dbReference type="ARBA" id="ARBA00022989"/>
    </source>
</evidence>
<keyword evidence="7 8" id="KW-0472">Membrane</keyword>
<comment type="subunit">
    <text evidence="3 8">Homodimer and heterodimers.</text>
</comment>
<keyword evidence="4 8" id="KW-1003">Cell membrane</keyword>
<reference evidence="11" key="1">
    <citation type="journal article" date="2014" name="Nat. Genet.">
        <title>A reference genome for common bean and genome-wide analysis of dual domestications.</title>
        <authorList>
            <person name="Schmutz J."/>
            <person name="McClean P.E."/>
            <person name="Mamidi S."/>
            <person name="Wu G.A."/>
            <person name="Cannon S.B."/>
            <person name="Grimwood J."/>
            <person name="Jenkins J."/>
            <person name="Shu S."/>
            <person name="Song Q."/>
            <person name="Chavarro C."/>
            <person name="Torres-Torres M."/>
            <person name="Geffroy V."/>
            <person name="Moghaddam S.M."/>
            <person name="Gao D."/>
            <person name="Abernathy B."/>
            <person name="Barry K."/>
            <person name="Blair M."/>
            <person name="Brick M.A."/>
            <person name="Chovatia M."/>
            <person name="Gepts P."/>
            <person name="Goodstein D.M."/>
            <person name="Gonzales M."/>
            <person name="Hellsten U."/>
            <person name="Hyten D.L."/>
            <person name="Jia G."/>
            <person name="Kelly J.D."/>
            <person name="Kudrna D."/>
            <person name="Lee R."/>
            <person name="Richard M.M."/>
            <person name="Miklas P.N."/>
            <person name="Osorno J.M."/>
            <person name="Rodrigues J."/>
            <person name="Thareau V."/>
            <person name="Urrea C.A."/>
            <person name="Wang M."/>
            <person name="Yu Y."/>
            <person name="Zhang M."/>
            <person name="Wing R.A."/>
            <person name="Cregan P.B."/>
            <person name="Rokhsar D.S."/>
            <person name="Jackson S.A."/>
        </authorList>
    </citation>
    <scope>NUCLEOTIDE SEQUENCE [LARGE SCALE GENOMIC DNA]</scope>
    <source>
        <strain evidence="11">cv. G19833</strain>
    </source>
</reference>
<comment type="subcellular location">
    <subcellularLocation>
        <location evidence="1 8">Cell membrane</location>
        <topology evidence="1 8">Multi-pass membrane protein</topology>
    </subcellularLocation>
</comment>
<dbReference type="eggNOG" id="ENOG502RZNK">
    <property type="taxonomic scope" value="Eukaryota"/>
</dbReference>
<evidence type="ECO:0000313" key="10">
    <source>
        <dbReference type="EMBL" id="ESW19865.1"/>
    </source>
</evidence>
<feature type="transmembrane region" description="Helical" evidence="8">
    <location>
        <begin position="216"/>
        <end position="245"/>
    </location>
</feature>
<dbReference type="Gramene" id="ESW19865">
    <property type="protein sequence ID" value="ESW19865"/>
    <property type="gene ID" value="PHAVU_006G161900g"/>
</dbReference>
<dbReference type="GO" id="GO:0005886">
    <property type="term" value="C:plasma membrane"/>
    <property type="evidence" value="ECO:0007669"/>
    <property type="project" value="UniProtKB-SubCell"/>
</dbReference>
<dbReference type="AlphaFoldDB" id="V7BS45"/>
<dbReference type="EMBL" id="CM002293">
    <property type="protein sequence ID" value="ESW19865.1"/>
    <property type="molecule type" value="Genomic_DNA"/>
</dbReference>
<evidence type="ECO:0000256" key="8">
    <source>
        <dbReference type="RuleBase" id="RU361233"/>
    </source>
</evidence>
<evidence type="ECO:0000259" key="9">
    <source>
        <dbReference type="Pfam" id="PF04535"/>
    </source>
</evidence>
<protein>
    <recommendedName>
        <fullName evidence="8">CASP-like protein</fullName>
    </recommendedName>
</protein>
<name>V7BS45_PHAVU</name>
<evidence type="ECO:0000256" key="7">
    <source>
        <dbReference type="ARBA" id="ARBA00023136"/>
    </source>
</evidence>
<dbReference type="OrthoDB" id="1898688at2759"/>
<dbReference type="NCBIfam" id="TIGR01569">
    <property type="entry name" value="A_tha_TIGR01569"/>
    <property type="match status" value="1"/>
</dbReference>
<dbReference type="InterPro" id="IPR006459">
    <property type="entry name" value="CASP/CASPL"/>
</dbReference>
<evidence type="ECO:0000256" key="1">
    <source>
        <dbReference type="ARBA" id="ARBA00004651"/>
    </source>
</evidence>
<organism evidence="10 11">
    <name type="scientific">Phaseolus vulgaris</name>
    <name type="common">Kidney bean</name>
    <name type="synonym">French bean</name>
    <dbReference type="NCBI Taxonomy" id="3885"/>
    <lineage>
        <taxon>Eukaryota</taxon>
        <taxon>Viridiplantae</taxon>
        <taxon>Streptophyta</taxon>
        <taxon>Embryophyta</taxon>
        <taxon>Tracheophyta</taxon>
        <taxon>Spermatophyta</taxon>
        <taxon>Magnoliopsida</taxon>
        <taxon>eudicotyledons</taxon>
        <taxon>Gunneridae</taxon>
        <taxon>Pentapetalae</taxon>
        <taxon>rosids</taxon>
        <taxon>fabids</taxon>
        <taxon>Fabales</taxon>
        <taxon>Fabaceae</taxon>
        <taxon>Papilionoideae</taxon>
        <taxon>50 kb inversion clade</taxon>
        <taxon>NPAAA clade</taxon>
        <taxon>indigoferoid/millettioid clade</taxon>
        <taxon>Phaseoleae</taxon>
        <taxon>Phaseolus</taxon>
    </lineage>
</organism>
<feature type="transmembrane region" description="Helical" evidence="8">
    <location>
        <begin position="133"/>
        <end position="152"/>
    </location>
</feature>
<feature type="transmembrane region" description="Helical" evidence="8">
    <location>
        <begin position="178"/>
        <end position="204"/>
    </location>
</feature>
<dbReference type="PANTHER" id="PTHR36488">
    <property type="entry name" value="CASP-LIKE PROTEIN 1U1"/>
    <property type="match status" value="1"/>
</dbReference>
<evidence type="ECO:0000256" key="5">
    <source>
        <dbReference type="ARBA" id="ARBA00022692"/>
    </source>
</evidence>
<dbReference type="STRING" id="3885.V7BS45"/>
<gene>
    <name evidence="10" type="ORF">PHAVU_006G161900g</name>
</gene>
<proteinExistence type="inferred from homology"/>
<feature type="domain" description="Casparian strip membrane protein" evidence="9">
    <location>
        <begin position="127"/>
        <end position="277"/>
    </location>
</feature>
<comment type="similarity">
    <text evidence="2 8">Belongs to the Casparian strip membrane proteins (CASP) family.</text>
</comment>
<evidence type="ECO:0000256" key="2">
    <source>
        <dbReference type="ARBA" id="ARBA00007651"/>
    </source>
</evidence>
<keyword evidence="11" id="KW-1185">Reference proteome</keyword>
<keyword evidence="6 8" id="KW-1133">Transmembrane helix</keyword>
<dbReference type="InterPro" id="IPR006702">
    <property type="entry name" value="CASP_dom"/>
</dbReference>
<dbReference type="Proteomes" id="UP000000226">
    <property type="component" value="Chromosome 6"/>
</dbReference>
<evidence type="ECO:0000256" key="3">
    <source>
        <dbReference type="ARBA" id="ARBA00011489"/>
    </source>
</evidence>